<evidence type="ECO:0000313" key="3">
    <source>
        <dbReference type="Proteomes" id="UP000297861"/>
    </source>
</evidence>
<evidence type="ECO:0000256" key="1">
    <source>
        <dbReference type="SAM" id="SignalP"/>
    </source>
</evidence>
<organism evidence="2 3">
    <name type="scientific">Dysgonomonas capnocytophagoides</name>
    <dbReference type="NCBI Taxonomy" id="45254"/>
    <lineage>
        <taxon>Bacteria</taxon>
        <taxon>Pseudomonadati</taxon>
        <taxon>Bacteroidota</taxon>
        <taxon>Bacteroidia</taxon>
        <taxon>Bacteroidales</taxon>
        <taxon>Dysgonomonadaceae</taxon>
        <taxon>Dysgonomonas</taxon>
    </lineage>
</organism>
<proteinExistence type="predicted"/>
<feature type="signal peptide" evidence="1">
    <location>
        <begin position="1"/>
        <end position="22"/>
    </location>
</feature>
<evidence type="ECO:0000313" key="2">
    <source>
        <dbReference type="EMBL" id="TFD96123.1"/>
    </source>
</evidence>
<evidence type="ECO:0008006" key="4">
    <source>
        <dbReference type="Google" id="ProtNLM"/>
    </source>
</evidence>
<name>A0A4Y8L0N1_9BACT</name>
<dbReference type="STRING" id="1121485.GCA_000426485_00551"/>
<comment type="caution">
    <text evidence="2">The sequence shown here is derived from an EMBL/GenBank/DDBJ whole genome shotgun (WGS) entry which is preliminary data.</text>
</comment>
<dbReference type="AlphaFoldDB" id="A0A4Y8L0N1"/>
<dbReference type="RefSeq" id="WP_134436477.1">
    <property type="nucleotide sequence ID" value="NZ_JAWZLG010000015.1"/>
</dbReference>
<keyword evidence="1" id="KW-0732">Signal</keyword>
<keyword evidence="3" id="KW-1185">Reference proteome</keyword>
<dbReference type="EMBL" id="SOML01000006">
    <property type="protein sequence ID" value="TFD96123.1"/>
    <property type="molecule type" value="Genomic_DNA"/>
</dbReference>
<dbReference type="OrthoDB" id="998061at2"/>
<accession>A0A4Y8L0N1</accession>
<gene>
    <name evidence="2" type="ORF">E2605_11055</name>
</gene>
<sequence length="276" mass="29502">MKIIKYIILCLFIQMATVSLQAQIGINTELPQALFHVDAKSNNNLTGAPTATQVLDDVVVTSDGNIGVGTIVPKRKLHIVTGGTATSPQIGLRIEDGNQALNKVLTSDANGVAKWQTAPTPAALLAYRNPSAPNIPTNVSTFYNTGSYIDLPPGRWFVTVNTLVYAGTSAATSVHDRVFCHASFTETSTMSTTLTAANISADVKDKKQIAKMLIKRSYNVLIGSFIIINSTESTTKRYYYMFGSIVQMGTSLGSGNFSKVAGTANAENTMVGIQIQ</sequence>
<reference evidence="2 3" key="1">
    <citation type="submission" date="2019-03" db="EMBL/GenBank/DDBJ databases">
        <title>San Antonio Military Medical Center submission to MRSN (WRAIR), pending publication.</title>
        <authorList>
            <person name="Blyth D.M."/>
            <person name="Mccarthy S.L."/>
            <person name="Schall S.E."/>
            <person name="Stam J.A."/>
            <person name="Ong A.C."/>
            <person name="Mcgann P.T."/>
        </authorList>
    </citation>
    <scope>NUCLEOTIDE SEQUENCE [LARGE SCALE GENOMIC DNA]</scope>
    <source>
        <strain evidence="2 3">MRSN571793</strain>
    </source>
</reference>
<feature type="chain" id="PRO_5021333719" description="C1q domain-containing protein" evidence="1">
    <location>
        <begin position="23"/>
        <end position="276"/>
    </location>
</feature>
<dbReference type="Proteomes" id="UP000297861">
    <property type="component" value="Unassembled WGS sequence"/>
</dbReference>
<protein>
    <recommendedName>
        <fullName evidence="4">C1q domain-containing protein</fullName>
    </recommendedName>
</protein>